<organism evidence="1 2">
    <name type="scientific">Phialemonium thermophilum</name>
    <dbReference type="NCBI Taxonomy" id="223376"/>
    <lineage>
        <taxon>Eukaryota</taxon>
        <taxon>Fungi</taxon>
        <taxon>Dikarya</taxon>
        <taxon>Ascomycota</taxon>
        <taxon>Pezizomycotina</taxon>
        <taxon>Sordariomycetes</taxon>
        <taxon>Sordariomycetidae</taxon>
        <taxon>Cephalothecales</taxon>
        <taxon>Cephalothecaceae</taxon>
        <taxon>Phialemonium</taxon>
    </lineage>
</organism>
<accession>A0ABR3VL09</accession>
<proteinExistence type="predicted"/>
<name>A0ABR3VL09_9PEZI</name>
<protein>
    <submittedName>
        <fullName evidence="1">Uncharacterized protein</fullName>
    </submittedName>
</protein>
<sequence length="234" mass="25892">MRRRRFTQCACYLSFSFRPAKLPSLGATRISRTIGSPSHCWLTLAPDKKALPFLLGCSGRRAPLRILRDGLLLPCLVRLSYPALVASPTLPCSPLSKHGPSCVSGVDGHPGRGVAWLCSARGPAFSRCIVKRPLWSRMSSSPPWRIWLARHTRKVKSSEAWLSRRRWPHRTVVIPGCCFRHAVAMLSPCCRHAAAQDLVRCTACWVAAATATQAPLSRLLPRRRRPPAAASAWT</sequence>
<reference evidence="1 2" key="1">
    <citation type="journal article" date="2024" name="Commun. Biol.">
        <title>Comparative genomic analysis of thermophilic fungi reveals convergent evolutionary adaptations and gene losses.</title>
        <authorList>
            <person name="Steindorff A.S."/>
            <person name="Aguilar-Pontes M.V."/>
            <person name="Robinson A.J."/>
            <person name="Andreopoulos B."/>
            <person name="LaButti K."/>
            <person name="Kuo A."/>
            <person name="Mondo S."/>
            <person name="Riley R."/>
            <person name="Otillar R."/>
            <person name="Haridas S."/>
            <person name="Lipzen A."/>
            <person name="Grimwood J."/>
            <person name="Schmutz J."/>
            <person name="Clum A."/>
            <person name="Reid I.D."/>
            <person name="Moisan M.C."/>
            <person name="Butler G."/>
            <person name="Nguyen T.T.M."/>
            <person name="Dewar K."/>
            <person name="Conant G."/>
            <person name="Drula E."/>
            <person name="Henrissat B."/>
            <person name="Hansel C."/>
            <person name="Singer S."/>
            <person name="Hutchinson M.I."/>
            <person name="de Vries R.P."/>
            <person name="Natvig D.O."/>
            <person name="Powell A.J."/>
            <person name="Tsang A."/>
            <person name="Grigoriev I.V."/>
        </authorList>
    </citation>
    <scope>NUCLEOTIDE SEQUENCE [LARGE SCALE GENOMIC DNA]</scope>
    <source>
        <strain evidence="1 2">ATCC 24622</strain>
    </source>
</reference>
<dbReference type="Proteomes" id="UP001586593">
    <property type="component" value="Unassembled WGS sequence"/>
</dbReference>
<keyword evidence="2" id="KW-1185">Reference proteome</keyword>
<evidence type="ECO:0000313" key="1">
    <source>
        <dbReference type="EMBL" id="KAL1842383.1"/>
    </source>
</evidence>
<evidence type="ECO:0000313" key="2">
    <source>
        <dbReference type="Proteomes" id="UP001586593"/>
    </source>
</evidence>
<comment type="caution">
    <text evidence="1">The sequence shown here is derived from an EMBL/GenBank/DDBJ whole genome shotgun (WGS) entry which is preliminary data.</text>
</comment>
<gene>
    <name evidence="1" type="ORF">VTK73DRAFT_3130</name>
</gene>
<dbReference type="EMBL" id="JAZHXJ010001957">
    <property type="protein sequence ID" value="KAL1842383.1"/>
    <property type="molecule type" value="Genomic_DNA"/>
</dbReference>